<keyword evidence="3 10" id="KW-0813">Transport</keyword>
<dbReference type="SUPFAM" id="SSF56935">
    <property type="entry name" value="Porins"/>
    <property type="match status" value="1"/>
</dbReference>
<organism evidence="15 16">
    <name type="scientific">Methylobacterium persicinum</name>
    <dbReference type="NCBI Taxonomy" id="374426"/>
    <lineage>
        <taxon>Bacteria</taxon>
        <taxon>Pseudomonadati</taxon>
        <taxon>Pseudomonadota</taxon>
        <taxon>Alphaproteobacteria</taxon>
        <taxon>Hyphomicrobiales</taxon>
        <taxon>Methylobacteriaceae</taxon>
        <taxon>Methylobacterium</taxon>
    </lineage>
</organism>
<keyword evidence="16" id="KW-1185">Reference proteome</keyword>
<dbReference type="Proteomes" id="UP001236369">
    <property type="component" value="Unassembled WGS sequence"/>
</dbReference>
<evidence type="ECO:0000256" key="1">
    <source>
        <dbReference type="ARBA" id="ARBA00004571"/>
    </source>
</evidence>
<keyword evidence="8 15" id="KW-0675">Receptor</keyword>
<evidence type="ECO:0000256" key="9">
    <source>
        <dbReference type="ARBA" id="ARBA00023237"/>
    </source>
</evidence>
<dbReference type="Gene3D" id="2.170.130.10">
    <property type="entry name" value="TonB-dependent receptor, plug domain"/>
    <property type="match status" value="1"/>
</dbReference>
<evidence type="ECO:0000256" key="6">
    <source>
        <dbReference type="ARBA" id="ARBA00023077"/>
    </source>
</evidence>
<dbReference type="PANTHER" id="PTHR32552:SF84">
    <property type="entry name" value="TONB-DEPENDENT RECEPTOR-RELATED"/>
    <property type="match status" value="1"/>
</dbReference>
<evidence type="ECO:0000256" key="8">
    <source>
        <dbReference type="ARBA" id="ARBA00023170"/>
    </source>
</evidence>
<dbReference type="Pfam" id="PF07715">
    <property type="entry name" value="Plug"/>
    <property type="match status" value="1"/>
</dbReference>
<dbReference type="InterPro" id="IPR000531">
    <property type="entry name" value="Beta-barrel_TonB"/>
</dbReference>
<feature type="signal peptide" evidence="12">
    <location>
        <begin position="1"/>
        <end position="19"/>
    </location>
</feature>
<comment type="subcellular location">
    <subcellularLocation>
        <location evidence="1 10">Cell outer membrane</location>
        <topology evidence="1 10">Multi-pass membrane protein</topology>
    </subcellularLocation>
</comment>
<feature type="chain" id="PRO_5046156639" evidence="12">
    <location>
        <begin position="20"/>
        <end position="717"/>
    </location>
</feature>
<evidence type="ECO:0000313" key="16">
    <source>
        <dbReference type="Proteomes" id="UP001236369"/>
    </source>
</evidence>
<evidence type="ECO:0000259" key="14">
    <source>
        <dbReference type="Pfam" id="PF07715"/>
    </source>
</evidence>
<dbReference type="InterPro" id="IPR010105">
    <property type="entry name" value="TonB_sidphr_rcpt"/>
</dbReference>
<evidence type="ECO:0000259" key="13">
    <source>
        <dbReference type="Pfam" id="PF00593"/>
    </source>
</evidence>
<comment type="caution">
    <text evidence="15">The sequence shown here is derived from an EMBL/GenBank/DDBJ whole genome shotgun (WGS) entry which is preliminary data.</text>
</comment>
<reference evidence="15 16" key="1">
    <citation type="submission" date="2023-07" db="EMBL/GenBank/DDBJ databases">
        <title>Genomic Encyclopedia of Type Strains, Phase IV (KMG-IV): sequencing the most valuable type-strain genomes for metagenomic binning, comparative biology and taxonomic classification.</title>
        <authorList>
            <person name="Goeker M."/>
        </authorList>
    </citation>
    <scope>NUCLEOTIDE SEQUENCE [LARGE SCALE GENOMIC DNA]</scope>
    <source>
        <strain evidence="15 16">DSM 19562</strain>
    </source>
</reference>
<keyword evidence="6 11" id="KW-0798">TonB box</keyword>
<dbReference type="PROSITE" id="PS52016">
    <property type="entry name" value="TONB_DEPENDENT_REC_3"/>
    <property type="match status" value="1"/>
</dbReference>
<dbReference type="InterPro" id="IPR039426">
    <property type="entry name" value="TonB-dep_rcpt-like"/>
</dbReference>
<evidence type="ECO:0000256" key="3">
    <source>
        <dbReference type="ARBA" id="ARBA00022448"/>
    </source>
</evidence>
<name>A0ABU0HKA4_9HYPH</name>
<protein>
    <submittedName>
        <fullName evidence="15">Iron complex outermembrane receptor protein</fullName>
    </submittedName>
</protein>
<dbReference type="PANTHER" id="PTHR32552">
    <property type="entry name" value="FERRICHROME IRON RECEPTOR-RELATED"/>
    <property type="match status" value="1"/>
</dbReference>
<dbReference type="InterPro" id="IPR036942">
    <property type="entry name" value="Beta-barrel_TonB_sf"/>
</dbReference>
<dbReference type="Gene3D" id="2.40.170.20">
    <property type="entry name" value="TonB-dependent receptor, beta-barrel domain"/>
    <property type="match status" value="1"/>
</dbReference>
<evidence type="ECO:0000256" key="11">
    <source>
        <dbReference type="RuleBase" id="RU003357"/>
    </source>
</evidence>
<evidence type="ECO:0000256" key="5">
    <source>
        <dbReference type="ARBA" id="ARBA00022692"/>
    </source>
</evidence>
<comment type="similarity">
    <text evidence="2 10 11">Belongs to the TonB-dependent receptor family.</text>
</comment>
<evidence type="ECO:0000256" key="12">
    <source>
        <dbReference type="SAM" id="SignalP"/>
    </source>
</evidence>
<evidence type="ECO:0000256" key="10">
    <source>
        <dbReference type="PROSITE-ProRule" id="PRU01360"/>
    </source>
</evidence>
<gene>
    <name evidence="15" type="ORF">QO016_001886</name>
</gene>
<accession>A0ABU0HKA4</accession>
<dbReference type="CDD" id="cd01347">
    <property type="entry name" value="ligand_gated_channel"/>
    <property type="match status" value="1"/>
</dbReference>
<dbReference type="NCBIfam" id="TIGR01783">
    <property type="entry name" value="TonB-siderophor"/>
    <property type="match status" value="1"/>
</dbReference>
<keyword evidence="9 10" id="KW-0998">Cell outer membrane</keyword>
<evidence type="ECO:0000256" key="7">
    <source>
        <dbReference type="ARBA" id="ARBA00023136"/>
    </source>
</evidence>
<proteinExistence type="inferred from homology"/>
<keyword evidence="7 10" id="KW-0472">Membrane</keyword>
<evidence type="ECO:0000256" key="4">
    <source>
        <dbReference type="ARBA" id="ARBA00022452"/>
    </source>
</evidence>
<feature type="domain" description="TonB-dependent receptor plug" evidence="14">
    <location>
        <begin position="62"/>
        <end position="167"/>
    </location>
</feature>
<keyword evidence="4 10" id="KW-1134">Transmembrane beta strand</keyword>
<keyword evidence="5 10" id="KW-0812">Transmembrane</keyword>
<evidence type="ECO:0000256" key="2">
    <source>
        <dbReference type="ARBA" id="ARBA00009810"/>
    </source>
</evidence>
<feature type="domain" description="TonB-dependent receptor-like beta-barrel" evidence="13">
    <location>
        <begin position="249"/>
        <end position="682"/>
    </location>
</feature>
<dbReference type="InterPro" id="IPR012910">
    <property type="entry name" value="Plug_dom"/>
</dbReference>
<evidence type="ECO:0000313" key="15">
    <source>
        <dbReference type="EMBL" id="MDQ0442392.1"/>
    </source>
</evidence>
<dbReference type="Pfam" id="PF00593">
    <property type="entry name" value="TonB_dep_Rec_b-barrel"/>
    <property type="match status" value="1"/>
</dbReference>
<dbReference type="InterPro" id="IPR037066">
    <property type="entry name" value="Plug_dom_sf"/>
</dbReference>
<dbReference type="EMBL" id="JAUSVV010000003">
    <property type="protein sequence ID" value="MDQ0442392.1"/>
    <property type="molecule type" value="Genomic_DNA"/>
</dbReference>
<sequence>MAAVIAQVPLALLMTQAEAQDAVTLDQLSVEGEAGIGLDRAAPAGLNLRTPDRAASRLGLTLLETPASVDIVSGETARLRGQDTIADAVTQDATGITTIAAPGNGNGAFTSRGFAGPNSIQQLYDGTRLYVGAGTVTFPFDTWNVERIEVLRGPSSVLYGDGAIGGVINVVTKKPTFVPINTARAVVGSDGVARLAFDSGGGIAQAEFGDTFAYRLNVSGNRADGWVRPEGDFRNLAVSAALLFRPSADFAVTLSHDLGYQEPARYWGTPLVEGRIPDLIRFNNYNVHDAKITWADNWTQLKSEWSPTADITIRNTAYRLTSSRHWLDVEQYAFNRQTGLVDRSDYLEIYHSQEQIGDRLDATFRGDILGRPNQFVAGFDVNRIDFRHTNNFYFDQSTSVLLTGYDPGLFPQDGRAVPAYATRTTQVSVFAEDRLQLTDRLSFLTGVRFDVPTLHREDLQTGAQFDRTFHALGYRFGLVYNPTPDSALYAQYSVATDPVGSLITLSQSLAGFKLATGDQIEVGAKGVAFAGALEWTLAGYRIVKNNLISRLPGSSAVGVQVGSQSSQGVELALGWAIAPGWRLDGNLALLHAQYDNFTQTVNGVAVSYAGNQPLDVPERIANLWLSWDPVRDWTARVGLQNVGQVYSDFGNTARRPAYTLVNLVLDHQVTAQSRLSLRVYNLFDKVYAISGNAVDGVGTNWLLGRPRSFEVAYTVSW</sequence>
<keyword evidence="12" id="KW-0732">Signal</keyword>